<gene>
    <name evidence="2" type="ORF">MNBD_GAMMA12-2564</name>
</gene>
<protein>
    <submittedName>
        <fullName evidence="2">Uncharacterized protein</fullName>
    </submittedName>
</protein>
<accession>A0A3B0YLF9</accession>
<evidence type="ECO:0000256" key="1">
    <source>
        <dbReference type="SAM" id="MobiDB-lite"/>
    </source>
</evidence>
<dbReference type="EMBL" id="UOFL01000224">
    <property type="protein sequence ID" value="VAW81735.1"/>
    <property type="molecule type" value="Genomic_DNA"/>
</dbReference>
<organism evidence="2">
    <name type="scientific">hydrothermal vent metagenome</name>
    <dbReference type="NCBI Taxonomy" id="652676"/>
    <lineage>
        <taxon>unclassified sequences</taxon>
        <taxon>metagenomes</taxon>
        <taxon>ecological metagenomes</taxon>
    </lineage>
</organism>
<sequence>MGTGIPLNKANTNSNSTSNVKERQLKFRKVKSGKFRLYFQIKGNENYNTVCLDEDKKPVTKSKSSYKELLKQKKYPLDLGATDYWVPIAIGESKKVNKTLNSADIKLTPVFPLSFSEEKGTRLAHLRSGYLYIFMDGFLWREIQVNKKDPKSGKFIDDWKFYDVNLTLHQGKDERKAIDGVSSQLGAIVIPYKIGKKNPKIEVCFSHVQWSWDYICKMGGMDKDYDPRYIKELQSKYKNVKPVDAIKQSRLQLIKLHEYNITKKSPDDIRSKYLMPLKQAYSENKYVSPPPREIPDKSPKKTYVTEYFTNIESHKKNFRPGRAFLEHLHPPKEPAFLNDLLNPPKKMSSKRKALRDIYIESELPALILIDPIDVADTLRFRFKYAVNALVDFEDHIQKEDAIGQYVVQLVKDDEDLEEHLRKGETGETIKKKLEEFKAERKLITKKADDRANILIKFLNKGTLSEKKSNINTLAAAFKDYEVLEAYSEKRKRKQAAQAVELWDLYTDHLEMFQSGVNFIHNEGSTRQTTTSKMIAVGFNRQIRAEIKKEKDKIKTLFRSKNVQIISKVPKTDPHSKEDPWHTSKRLFGLTKKFWIILGRLVRKVTKRWNQIFLTSGQFPWKDFPKLIEKIYGLNLKIKDYSISQFKEIMFKSTLTAKNDEEFNRITRMEKAPCVRLVVASIET</sequence>
<feature type="region of interest" description="Disordered" evidence="1">
    <location>
        <begin position="1"/>
        <end position="22"/>
    </location>
</feature>
<proteinExistence type="predicted"/>
<evidence type="ECO:0000313" key="2">
    <source>
        <dbReference type="EMBL" id="VAW81735.1"/>
    </source>
</evidence>
<reference evidence="2" key="1">
    <citation type="submission" date="2018-06" db="EMBL/GenBank/DDBJ databases">
        <authorList>
            <person name="Zhirakovskaya E."/>
        </authorList>
    </citation>
    <scope>NUCLEOTIDE SEQUENCE</scope>
</reference>
<name>A0A3B0YLF9_9ZZZZ</name>
<dbReference type="CDD" id="cd20705">
    <property type="entry name" value="MIX_I"/>
    <property type="match status" value="1"/>
</dbReference>
<dbReference type="AlphaFoldDB" id="A0A3B0YLF9"/>